<protein>
    <recommendedName>
        <fullName evidence="4">Macroglobulin domain-containing protein</fullName>
    </recommendedName>
</protein>
<keyword evidence="2" id="KW-0812">Transmembrane</keyword>
<organism evidence="3">
    <name type="scientific">uncultured marine thaumarchaeote KM3_56_D04</name>
    <dbReference type="NCBI Taxonomy" id="1456203"/>
    <lineage>
        <taxon>Archaea</taxon>
        <taxon>Nitrososphaerota</taxon>
        <taxon>environmental samples</taxon>
    </lineage>
</organism>
<feature type="coiled-coil region" evidence="1">
    <location>
        <begin position="130"/>
        <end position="157"/>
    </location>
</feature>
<keyword evidence="1" id="KW-0175">Coiled coil</keyword>
<keyword evidence="2" id="KW-0472">Membrane</keyword>
<accession>A0A075H7T9</accession>
<name>A0A075H7T9_9ARCH</name>
<proteinExistence type="predicted"/>
<evidence type="ECO:0000313" key="3">
    <source>
        <dbReference type="EMBL" id="AIF12596.1"/>
    </source>
</evidence>
<reference evidence="3" key="1">
    <citation type="journal article" date="2014" name="Genome Biol. Evol.">
        <title>Pangenome evidence for extensive interdomain horizontal transfer affecting lineage core and shell genes in uncultured planktonic thaumarchaeota and euryarchaeota.</title>
        <authorList>
            <person name="Deschamps P."/>
            <person name="Zivanovic Y."/>
            <person name="Moreira D."/>
            <person name="Rodriguez-Valera F."/>
            <person name="Lopez-Garcia P."/>
        </authorList>
    </citation>
    <scope>NUCLEOTIDE SEQUENCE</scope>
</reference>
<keyword evidence="2" id="KW-1133">Transmembrane helix</keyword>
<feature type="transmembrane region" description="Helical" evidence="2">
    <location>
        <begin position="205"/>
        <end position="226"/>
    </location>
</feature>
<dbReference type="EMBL" id="KF900949">
    <property type="protein sequence ID" value="AIF12596.1"/>
    <property type="molecule type" value="Genomic_DNA"/>
</dbReference>
<evidence type="ECO:0000256" key="1">
    <source>
        <dbReference type="SAM" id="Coils"/>
    </source>
</evidence>
<sequence length="233" mass="23818">MKRIAIFALSILILAQAYAFSEAEAQSRAVINSVSITTNSGDYVQGDTIAVSGSASVSDDPLKAHEVILKVTAPNGNLITIQQTTPSDDGYYSLSINSGAPWKFEGVYTITAYYGDATASTSFSFSISEAAAIEEVVEAAEEVAEAVEAVAEEVAEAAEVAAEEIVEAAGGLACGSGTHEADGFCIPDGSDSFGLSYDSASANGLILTAAIAFGIAVAIIITLRLIGKAGRSS</sequence>
<evidence type="ECO:0008006" key="4">
    <source>
        <dbReference type="Google" id="ProtNLM"/>
    </source>
</evidence>
<dbReference type="AlphaFoldDB" id="A0A075H7T9"/>
<evidence type="ECO:0000256" key="2">
    <source>
        <dbReference type="SAM" id="Phobius"/>
    </source>
</evidence>